<dbReference type="AlphaFoldDB" id="A0A9X1CD17"/>
<evidence type="ECO:0000259" key="3">
    <source>
        <dbReference type="PROSITE" id="PS51186"/>
    </source>
</evidence>
<dbReference type="InterPro" id="IPR050832">
    <property type="entry name" value="Bact_Acetyltransf"/>
</dbReference>
<keyword evidence="2" id="KW-0012">Acyltransferase</keyword>
<dbReference type="EMBL" id="JAGGMB010000015">
    <property type="protein sequence ID" value="MBP2079359.1"/>
    <property type="molecule type" value="Genomic_DNA"/>
</dbReference>
<dbReference type="OrthoDB" id="6382410at2"/>
<reference evidence="4" key="1">
    <citation type="submission" date="2021-03" db="EMBL/GenBank/DDBJ databases">
        <title>Genomic Encyclopedia of Type Strains, Phase IV (KMG-IV): sequencing the most valuable type-strain genomes for metagenomic binning, comparative biology and taxonomic classification.</title>
        <authorList>
            <person name="Goeker M."/>
        </authorList>
    </citation>
    <scope>NUCLEOTIDE SEQUENCE</scope>
    <source>
        <strain evidence="4">DSM 107338</strain>
    </source>
</reference>
<dbReference type="Proteomes" id="UP001138793">
    <property type="component" value="Unassembled WGS sequence"/>
</dbReference>
<dbReference type="SUPFAM" id="SSF55729">
    <property type="entry name" value="Acyl-CoA N-acyltransferases (Nat)"/>
    <property type="match status" value="1"/>
</dbReference>
<proteinExistence type="predicted"/>
<keyword evidence="5" id="KW-1185">Reference proteome</keyword>
<name>A0A9X1CD17_9BACI</name>
<dbReference type="Gene3D" id="3.40.630.30">
    <property type="match status" value="1"/>
</dbReference>
<dbReference type="PANTHER" id="PTHR43877">
    <property type="entry name" value="AMINOALKYLPHOSPHONATE N-ACETYLTRANSFERASE-RELATED-RELATED"/>
    <property type="match status" value="1"/>
</dbReference>
<dbReference type="InterPro" id="IPR016181">
    <property type="entry name" value="Acyl_CoA_acyltransferase"/>
</dbReference>
<keyword evidence="1" id="KW-0808">Transferase</keyword>
<comment type="caution">
    <text evidence="4">The sequence shown here is derived from an EMBL/GenBank/DDBJ whole genome shotgun (WGS) entry which is preliminary data.</text>
</comment>
<sequence>MKELFREDTYEDYKVRKATVEDTEAVIQLLQDAARWLDEKGISQWEYLRNGGDTTEIKQGILAGTTYLVKHSGKLAATLNLSDVQNEWDIELWGERKDHSFYIHRLAVAQAYRKQQIGRKLLDWVDQNIQLENGRIRLDCVADNPDLNQFYQRAGYTLMDSVANGEDKFSLYEKLITSKP</sequence>
<gene>
    <name evidence="4" type="ORF">J2Z64_003657</name>
</gene>
<dbReference type="InterPro" id="IPR000182">
    <property type="entry name" value="GNAT_dom"/>
</dbReference>
<evidence type="ECO:0000313" key="5">
    <source>
        <dbReference type="Proteomes" id="UP001138793"/>
    </source>
</evidence>
<evidence type="ECO:0000256" key="1">
    <source>
        <dbReference type="ARBA" id="ARBA00022679"/>
    </source>
</evidence>
<protein>
    <submittedName>
        <fullName evidence="4">GNAT superfamily N-acetyltransferase</fullName>
    </submittedName>
</protein>
<evidence type="ECO:0000313" key="4">
    <source>
        <dbReference type="EMBL" id="MBP2079359.1"/>
    </source>
</evidence>
<accession>A0A9X1CD17</accession>
<dbReference type="PROSITE" id="PS51186">
    <property type="entry name" value="GNAT"/>
    <property type="match status" value="1"/>
</dbReference>
<evidence type="ECO:0000256" key="2">
    <source>
        <dbReference type="ARBA" id="ARBA00023315"/>
    </source>
</evidence>
<dbReference type="PANTHER" id="PTHR43877:SF2">
    <property type="entry name" value="AMINOALKYLPHOSPHONATE N-ACETYLTRANSFERASE-RELATED"/>
    <property type="match status" value="1"/>
</dbReference>
<dbReference type="Pfam" id="PF00583">
    <property type="entry name" value="Acetyltransf_1"/>
    <property type="match status" value="1"/>
</dbReference>
<dbReference type="RefSeq" id="WP_149473283.1">
    <property type="nucleotide sequence ID" value="NZ_JAGGMB010000015.1"/>
</dbReference>
<dbReference type="CDD" id="cd04301">
    <property type="entry name" value="NAT_SF"/>
    <property type="match status" value="1"/>
</dbReference>
<feature type="domain" description="N-acetyltransferase" evidence="3">
    <location>
        <begin position="13"/>
        <end position="177"/>
    </location>
</feature>
<organism evidence="4 5">
    <name type="scientific">Oceanobacillus polygoni</name>
    <dbReference type="NCBI Taxonomy" id="1235259"/>
    <lineage>
        <taxon>Bacteria</taxon>
        <taxon>Bacillati</taxon>
        <taxon>Bacillota</taxon>
        <taxon>Bacilli</taxon>
        <taxon>Bacillales</taxon>
        <taxon>Bacillaceae</taxon>
        <taxon>Oceanobacillus</taxon>
    </lineage>
</organism>
<dbReference type="GO" id="GO:0016747">
    <property type="term" value="F:acyltransferase activity, transferring groups other than amino-acyl groups"/>
    <property type="evidence" value="ECO:0007669"/>
    <property type="project" value="InterPro"/>
</dbReference>